<evidence type="ECO:0000313" key="2">
    <source>
        <dbReference type="Proteomes" id="UP000076722"/>
    </source>
</evidence>
<dbReference type="AlphaFoldDB" id="A0A164RCG5"/>
<accession>A0A164RCG5</accession>
<name>A0A164RCG5_9AGAM</name>
<proteinExistence type="predicted"/>
<gene>
    <name evidence="1" type="ORF">SISNIDRAFT_468516</name>
</gene>
<dbReference type="EMBL" id="KV419421">
    <property type="protein sequence ID" value="KZS90442.1"/>
    <property type="molecule type" value="Genomic_DNA"/>
</dbReference>
<organism evidence="1 2">
    <name type="scientific">Sistotremastrum niveocremeum HHB9708</name>
    <dbReference type="NCBI Taxonomy" id="1314777"/>
    <lineage>
        <taxon>Eukaryota</taxon>
        <taxon>Fungi</taxon>
        <taxon>Dikarya</taxon>
        <taxon>Basidiomycota</taxon>
        <taxon>Agaricomycotina</taxon>
        <taxon>Agaricomycetes</taxon>
        <taxon>Sistotremastrales</taxon>
        <taxon>Sistotremastraceae</taxon>
        <taxon>Sertulicium</taxon>
        <taxon>Sertulicium niveocremeum</taxon>
    </lineage>
</organism>
<reference evidence="1 2" key="1">
    <citation type="journal article" date="2016" name="Mol. Biol. Evol.">
        <title>Comparative Genomics of Early-Diverging Mushroom-Forming Fungi Provides Insights into the Origins of Lignocellulose Decay Capabilities.</title>
        <authorList>
            <person name="Nagy L.G."/>
            <person name="Riley R."/>
            <person name="Tritt A."/>
            <person name="Adam C."/>
            <person name="Daum C."/>
            <person name="Floudas D."/>
            <person name="Sun H."/>
            <person name="Yadav J.S."/>
            <person name="Pangilinan J."/>
            <person name="Larsson K.H."/>
            <person name="Matsuura K."/>
            <person name="Barry K."/>
            <person name="Labutti K."/>
            <person name="Kuo R."/>
            <person name="Ohm R.A."/>
            <person name="Bhattacharya S.S."/>
            <person name="Shirouzu T."/>
            <person name="Yoshinaga Y."/>
            <person name="Martin F.M."/>
            <person name="Grigoriev I.V."/>
            <person name="Hibbett D.S."/>
        </authorList>
    </citation>
    <scope>NUCLEOTIDE SEQUENCE [LARGE SCALE GENOMIC DNA]</scope>
    <source>
        <strain evidence="1 2">HHB9708</strain>
    </source>
</reference>
<evidence type="ECO:0000313" key="1">
    <source>
        <dbReference type="EMBL" id="KZS90442.1"/>
    </source>
</evidence>
<dbReference type="Proteomes" id="UP000076722">
    <property type="component" value="Unassembled WGS sequence"/>
</dbReference>
<protein>
    <submittedName>
        <fullName evidence="1">Uncharacterized protein</fullName>
    </submittedName>
</protein>
<sequence>MRNTLFILAIGALFYTTSVESLLLTFTKQSFHGTLCLLRVALVQLQVVLRDKDCVQLEAPAQENWPASCGCLALQHTESAEDEEFDHGSSGVDHLDCGELWEAE</sequence>
<keyword evidence="2" id="KW-1185">Reference proteome</keyword>